<dbReference type="AlphaFoldDB" id="A0AAT9G7X0"/>
<comment type="similarity">
    <text evidence="1">Belongs to the virb1 family.</text>
</comment>
<dbReference type="CDD" id="cd13400">
    <property type="entry name" value="LT_IagB-like"/>
    <property type="match status" value="1"/>
</dbReference>
<reference evidence="3" key="1">
    <citation type="submission" date="2024-01" db="EMBL/GenBank/DDBJ databases">
        <title>Sequencing the genomes of a sandfly, Sergentomyia squamirostris, and its two endosymbionts.</title>
        <authorList>
            <person name="Itokawa K."/>
            <person name="Sanjoba C."/>
        </authorList>
    </citation>
    <scope>NUCLEOTIDE SEQUENCE</scope>
    <source>
        <strain evidence="3">RiSSQ</strain>
    </source>
</reference>
<dbReference type="SUPFAM" id="SSF53955">
    <property type="entry name" value="Lysozyme-like"/>
    <property type="match status" value="1"/>
</dbReference>
<dbReference type="InterPro" id="IPR023346">
    <property type="entry name" value="Lysozyme-like_dom_sf"/>
</dbReference>
<dbReference type="Pfam" id="PF01464">
    <property type="entry name" value="SLT"/>
    <property type="match status" value="1"/>
</dbReference>
<organism evidence="3">
    <name type="scientific">Candidatus Tisiphia endosymbiont of Sergentomyia squamirostris</name>
    <dbReference type="NCBI Taxonomy" id="3113639"/>
    <lineage>
        <taxon>Bacteria</taxon>
        <taxon>Pseudomonadati</taxon>
        <taxon>Pseudomonadota</taxon>
        <taxon>Alphaproteobacteria</taxon>
        <taxon>Rickettsiales</taxon>
        <taxon>Rickettsiaceae</taxon>
        <taxon>Rickettsieae</taxon>
        <taxon>Candidatus Tisiphia</taxon>
    </lineage>
</organism>
<gene>
    <name evidence="3" type="ORF">DMENIID0002_05420</name>
</gene>
<protein>
    <submittedName>
        <fullName evidence="3">Lytic transglycosylase domain-containing protein</fullName>
    </submittedName>
</protein>
<sequence>MAYANIDVEIAESHKCSRMFPYFEKIHKIPPNTLHSIALKESGKKHTEYKIKVVWPWTVNIEGKGYYFNTKKEAISFVKKQIIQGKENIDVGCMQINLKHHLNAFNSLNQAFDPKKNVAYAAKFLKAKYDQLGSWHKAIAHYHSATHEFGYRYKQDVIKIANNMDLYKNSINIYSGYNYYNNTPPLPTNMLLRNKQRASFESNIRKYKSNIMVVLPRAS</sequence>
<proteinExistence type="inferred from homology"/>
<evidence type="ECO:0000256" key="1">
    <source>
        <dbReference type="ARBA" id="ARBA00009387"/>
    </source>
</evidence>
<dbReference type="Gene3D" id="1.10.530.10">
    <property type="match status" value="1"/>
</dbReference>
<evidence type="ECO:0000313" key="3">
    <source>
        <dbReference type="EMBL" id="BFD45896.1"/>
    </source>
</evidence>
<dbReference type="InterPro" id="IPR008258">
    <property type="entry name" value="Transglycosylase_SLT_dom_1"/>
</dbReference>
<name>A0AAT9G7X0_9RICK</name>
<feature type="domain" description="Transglycosylase SLT" evidence="2">
    <location>
        <begin position="29"/>
        <end position="147"/>
    </location>
</feature>
<dbReference type="EMBL" id="AP029170">
    <property type="protein sequence ID" value="BFD45896.1"/>
    <property type="molecule type" value="Genomic_DNA"/>
</dbReference>
<accession>A0AAT9G7X0</accession>
<evidence type="ECO:0000259" key="2">
    <source>
        <dbReference type="Pfam" id="PF01464"/>
    </source>
</evidence>